<dbReference type="CDD" id="cd17574">
    <property type="entry name" value="REC_OmpR"/>
    <property type="match status" value="1"/>
</dbReference>
<dbReference type="STRING" id="1402135.SAMN05444149_104194"/>
<sequence length="426" mass="46508">MQSPAPSSSPEHHSDAPRRRRLALIVDDSRLQRRILSTSVRAWGFNVIEAASGDAALEMCREVTPDLVLSDWMMPGMNGLEFCDAFRKLGGDDYGYFILLTSKSEKEEVACGLEAGADDFVSKPVDLNELRARITAGDRILQMQRELTGKNHLISQTLLELQRLYDSIDKDLLEAKKLQQSLVRERSVAFDQGHVSLLLRPSGHVGGDLVGFFRSGDGHLGLYAIDVSGHGISSALMTARLAGYLSSTAPDQNVALMPNGDGTYRIRPPLAVMRAINNLVLNEMDTEHYFTMILADVDLATGKVALAQAGHPHPVVQRSDGRIEQISPGGFPVGLIHDAEFSQFDLHLGAGDRLLLCSDGVTECPNDAGDLLDEGGLEAIMRDLQGVNGPSFFEALIWKLSEFAGNQDFPDDVSGVLFEYQTELEA</sequence>
<feature type="domain" description="Response regulatory" evidence="3">
    <location>
        <begin position="22"/>
        <end position="138"/>
    </location>
</feature>
<dbReference type="InterPro" id="IPR001932">
    <property type="entry name" value="PPM-type_phosphatase-like_dom"/>
</dbReference>
<dbReference type="InterPro" id="IPR036457">
    <property type="entry name" value="PPM-type-like_dom_sf"/>
</dbReference>
<accession>A0A221K4K8</accession>
<keyword evidence="2" id="KW-0597">Phosphoprotein</keyword>
<dbReference type="InterPro" id="IPR052016">
    <property type="entry name" value="Bact_Sigma-Reg"/>
</dbReference>
<protein>
    <submittedName>
        <fullName evidence="4">Transcriptional regulatory protein WalR</fullName>
    </submittedName>
</protein>
<dbReference type="SMART" id="SM00331">
    <property type="entry name" value="PP2C_SIG"/>
    <property type="match status" value="1"/>
</dbReference>
<dbReference type="PROSITE" id="PS50110">
    <property type="entry name" value="RESPONSE_REGULATORY"/>
    <property type="match status" value="1"/>
</dbReference>
<evidence type="ECO:0000313" key="4">
    <source>
        <dbReference type="EMBL" id="ASM73944.1"/>
    </source>
</evidence>
<evidence type="ECO:0000256" key="1">
    <source>
        <dbReference type="ARBA" id="ARBA00022801"/>
    </source>
</evidence>
<feature type="modified residue" description="4-aspartylphosphate" evidence="2">
    <location>
        <position position="71"/>
    </location>
</feature>
<dbReference type="SUPFAM" id="SSF81606">
    <property type="entry name" value="PP2C-like"/>
    <property type="match status" value="1"/>
</dbReference>
<evidence type="ECO:0000259" key="3">
    <source>
        <dbReference type="PROSITE" id="PS50110"/>
    </source>
</evidence>
<organism evidence="4 5">
    <name type="scientific">Pseudosulfitobacter pseudonitzschiae</name>
    <dbReference type="NCBI Taxonomy" id="1402135"/>
    <lineage>
        <taxon>Bacteria</taxon>
        <taxon>Pseudomonadati</taxon>
        <taxon>Pseudomonadota</taxon>
        <taxon>Alphaproteobacteria</taxon>
        <taxon>Rhodobacterales</taxon>
        <taxon>Roseobacteraceae</taxon>
        <taxon>Pseudosulfitobacter</taxon>
    </lineage>
</organism>
<dbReference type="AlphaFoldDB" id="A0A221K4K8"/>
<reference evidence="4 5" key="1">
    <citation type="submission" date="2017-07" db="EMBL/GenBank/DDBJ databases">
        <title>Genome Sequence of Sulfitobacter pseudonitzschiae Strain SMR1 Isolated from a culture of the Diatom Skeletonema marinoi.</title>
        <authorList>
            <person name="Topel M."/>
            <person name="Pinder M.I.M."/>
            <person name="Johansson O.N."/>
            <person name="Kourtchenko O."/>
            <person name="Godhe A."/>
            <person name="Clarke A.K."/>
        </authorList>
    </citation>
    <scope>NUCLEOTIDE SEQUENCE [LARGE SCALE GENOMIC DNA]</scope>
    <source>
        <strain evidence="4 5">SMR1</strain>
    </source>
</reference>
<dbReference type="GO" id="GO:0016791">
    <property type="term" value="F:phosphatase activity"/>
    <property type="evidence" value="ECO:0007669"/>
    <property type="project" value="TreeGrafter"/>
</dbReference>
<evidence type="ECO:0000256" key="2">
    <source>
        <dbReference type="PROSITE-ProRule" id="PRU00169"/>
    </source>
</evidence>
<dbReference type="InterPro" id="IPR011006">
    <property type="entry name" value="CheY-like_superfamily"/>
</dbReference>
<keyword evidence="1" id="KW-0378">Hydrolase</keyword>
<dbReference type="Gene3D" id="3.60.40.10">
    <property type="entry name" value="PPM-type phosphatase domain"/>
    <property type="match status" value="1"/>
</dbReference>
<dbReference type="Pfam" id="PF00072">
    <property type="entry name" value="Response_reg"/>
    <property type="match status" value="1"/>
</dbReference>
<name>A0A221K4K8_9RHOB</name>
<dbReference type="SUPFAM" id="SSF52172">
    <property type="entry name" value="CheY-like"/>
    <property type="match status" value="1"/>
</dbReference>
<dbReference type="Proteomes" id="UP000199754">
    <property type="component" value="Chromosome"/>
</dbReference>
<dbReference type="InterPro" id="IPR001789">
    <property type="entry name" value="Sig_transdc_resp-reg_receiver"/>
</dbReference>
<dbReference type="KEGG" id="spse:SULPSESMR1_03167"/>
<dbReference type="GO" id="GO:0000160">
    <property type="term" value="P:phosphorelay signal transduction system"/>
    <property type="evidence" value="ECO:0007669"/>
    <property type="project" value="InterPro"/>
</dbReference>
<proteinExistence type="predicted"/>
<evidence type="ECO:0000313" key="5">
    <source>
        <dbReference type="Proteomes" id="UP000199754"/>
    </source>
</evidence>
<dbReference type="EMBL" id="CP022415">
    <property type="protein sequence ID" value="ASM73944.1"/>
    <property type="molecule type" value="Genomic_DNA"/>
</dbReference>
<dbReference type="OrthoDB" id="9811749at2"/>
<keyword evidence="5" id="KW-1185">Reference proteome</keyword>
<dbReference type="PANTHER" id="PTHR43156">
    <property type="entry name" value="STAGE II SPORULATION PROTEIN E-RELATED"/>
    <property type="match status" value="1"/>
</dbReference>
<dbReference type="SMART" id="SM00448">
    <property type="entry name" value="REC"/>
    <property type="match status" value="1"/>
</dbReference>
<dbReference type="Gene3D" id="3.40.50.2300">
    <property type="match status" value="1"/>
</dbReference>
<gene>
    <name evidence="4" type="primary">walR</name>
    <name evidence="4" type="ORF">SULPSESMR1_03167</name>
</gene>
<dbReference type="RefSeq" id="WP_089421705.1">
    <property type="nucleotide sequence ID" value="NZ_CP022415.1"/>
</dbReference>
<dbReference type="Pfam" id="PF07228">
    <property type="entry name" value="SpoIIE"/>
    <property type="match status" value="1"/>
</dbReference>
<dbReference type="PANTHER" id="PTHR43156:SF2">
    <property type="entry name" value="STAGE II SPORULATION PROTEIN E"/>
    <property type="match status" value="1"/>
</dbReference>